<accession>A0A8D9DCS7</accession>
<keyword evidence="1" id="KW-0472">Membrane</keyword>
<gene>
    <name evidence="2" type="ORF">BRAPAZ1V2_A05P14660.2</name>
</gene>
<evidence type="ECO:0000256" key="1">
    <source>
        <dbReference type="SAM" id="Phobius"/>
    </source>
</evidence>
<organism evidence="2 3">
    <name type="scientific">Brassica campestris</name>
    <name type="common">Field mustard</name>
    <dbReference type="NCBI Taxonomy" id="3711"/>
    <lineage>
        <taxon>Eukaryota</taxon>
        <taxon>Viridiplantae</taxon>
        <taxon>Streptophyta</taxon>
        <taxon>Embryophyta</taxon>
        <taxon>Tracheophyta</taxon>
        <taxon>Spermatophyta</taxon>
        <taxon>Magnoliopsida</taxon>
        <taxon>eudicotyledons</taxon>
        <taxon>Gunneridae</taxon>
        <taxon>Pentapetalae</taxon>
        <taxon>rosids</taxon>
        <taxon>malvids</taxon>
        <taxon>Brassicales</taxon>
        <taxon>Brassicaceae</taxon>
        <taxon>Brassiceae</taxon>
        <taxon>Brassica</taxon>
    </lineage>
</organism>
<protein>
    <submittedName>
        <fullName evidence="2">Uncharacterized protein</fullName>
    </submittedName>
</protein>
<dbReference type="Proteomes" id="UP000694005">
    <property type="component" value="Chromosome A05"/>
</dbReference>
<reference evidence="2 3" key="1">
    <citation type="submission" date="2021-07" db="EMBL/GenBank/DDBJ databases">
        <authorList>
            <consortium name="Genoscope - CEA"/>
            <person name="William W."/>
        </authorList>
    </citation>
    <scope>NUCLEOTIDE SEQUENCE [LARGE SCALE GENOMIC DNA]</scope>
</reference>
<proteinExistence type="predicted"/>
<name>A0A8D9DCS7_BRACM</name>
<dbReference type="EMBL" id="LS974621">
    <property type="protein sequence ID" value="CAG7874945.1"/>
    <property type="molecule type" value="Genomic_DNA"/>
</dbReference>
<evidence type="ECO:0000313" key="2">
    <source>
        <dbReference type="EMBL" id="CAG7874945.1"/>
    </source>
</evidence>
<keyword evidence="1" id="KW-1133">Transmembrane helix</keyword>
<feature type="transmembrane region" description="Helical" evidence="1">
    <location>
        <begin position="20"/>
        <end position="39"/>
    </location>
</feature>
<evidence type="ECO:0000313" key="3">
    <source>
        <dbReference type="Proteomes" id="UP000694005"/>
    </source>
</evidence>
<dbReference type="AlphaFoldDB" id="A0A8D9DCS7"/>
<sequence length="103" mass="11815">MNSSIIQEEPTSDPNEIQTYYQSNAFCFSLVLLSTLFLLKVEDTGQKKTVGVEDMGHEVTACVICFTFVFEVLPNQIQLVYNIEKNIFIKILLNGFRSYVYKC</sequence>
<dbReference type="Gramene" id="A05p14660.2_BraZ1">
    <property type="protein sequence ID" value="A05p14660.2_BraZ1.CDS"/>
    <property type="gene ID" value="A05g14660.2_BraZ1"/>
</dbReference>
<keyword evidence="1" id="KW-0812">Transmembrane</keyword>